<evidence type="ECO:0000313" key="9">
    <source>
        <dbReference type="Proteomes" id="UP000319732"/>
    </source>
</evidence>
<dbReference type="InterPro" id="IPR005229">
    <property type="entry name" value="YicC/YloC-like"/>
</dbReference>
<dbReference type="GO" id="GO:0016787">
    <property type="term" value="F:hydrolase activity"/>
    <property type="evidence" value="ECO:0007669"/>
    <property type="project" value="UniProtKB-KW"/>
</dbReference>
<dbReference type="RefSeq" id="WP_142903573.1">
    <property type="nucleotide sequence ID" value="NZ_ML660090.1"/>
</dbReference>
<evidence type="ECO:0000259" key="7">
    <source>
        <dbReference type="Pfam" id="PF08340"/>
    </source>
</evidence>
<feature type="domain" description="Endoribonuclease YicC-like C-terminal" evidence="7">
    <location>
        <begin position="175"/>
        <end position="288"/>
    </location>
</feature>
<dbReference type="PANTHER" id="PTHR30636:SF3">
    <property type="entry name" value="UPF0701 PROTEIN YICC"/>
    <property type="match status" value="1"/>
</dbReference>
<keyword evidence="9" id="KW-1185">Reference proteome</keyword>
<proteinExistence type="inferred from homology"/>
<dbReference type="EMBL" id="VHSG01000007">
    <property type="protein sequence ID" value="TQV82557.1"/>
    <property type="molecule type" value="Genomic_DNA"/>
</dbReference>
<keyword evidence="2" id="KW-0540">Nuclease</keyword>
<comment type="caution">
    <text evidence="8">The sequence shown here is derived from an EMBL/GenBank/DDBJ whole genome shotgun (WGS) entry which is preliminary data.</text>
</comment>
<organism evidence="8 9">
    <name type="scientific">Exilibacterium tricleocarpae</name>
    <dbReference type="NCBI Taxonomy" id="2591008"/>
    <lineage>
        <taxon>Bacteria</taxon>
        <taxon>Pseudomonadati</taxon>
        <taxon>Pseudomonadota</taxon>
        <taxon>Gammaproteobacteria</taxon>
        <taxon>Cellvibrionales</taxon>
        <taxon>Cellvibrionaceae</taxon>
        <taxon>Exilibacterium</taxon>
    </lineage>
</organism>
<dbReference type="NCBIfam" id="TIGR00255">
    <property type="entry name" value="YicC/YloC family endoribonuclease"/>
    <property type="match status" value="1"/>
</dbReference>
<dbReference type="Pfam" id="PF08340">
    <property type="entry name" value="YicC-like_C"/>
    <property type="match status" value="1"/>
</dbReference>
<evidence type="ECO:0000313" key="8">
    <source>
        <dbReference type="EMBL" id="TQV82557.1"/>
    </source>
</evidence>
<comment type="similarity">
    <text evidence="5">Belongs to the YicC/YloC family.</text>
</comment>
<evidence type="ECO:0000259" key="6">
    <source>
        <dbReference type="Pfam" id="PF03755"/>
    </source>
</evidence>
<evidence type="ECO:0000256" key="1">
    <source>
        <dbReference type="ARBA" id="ARBA00001968"/>
    </source>
</evidence>
<evidence type="ECO:0000256" key="3">
    <source>
        <dbReference type="ARBA" id="ARBA00022759"/>
    </source>
</evidence>
<dbReference type="GO" id="GO:0004521">
    <property type="term" value="F:RNA endonuclease activity"/>
    <property type="evidence" value="ECO:0007669"/>
    <property type="project" value="InterPro"/>
</dbReference>
<name>A0A545TZC9_9GAMM</name>
<sequence length="288" mass="32746">MPRSMTGFARLEAKHPWATLIWELRSVNHRYLEPHFRLPDTLRALEQPLRDRVRKQLQRGKLEAYLHLQRDPGATGDLDINQELAHQISNAAHQINDLLADPAPVSALDILLWPGVIQEQGADTETIMEAALALFETALEQLVAHRLREGEELGQFIARRLDSISAEVAQVRGLLPGILQSQRQRLQARLEALKAEVDRDRLEQEMVYLAQKADVDEELDRIDTHVAEVKRALGQSGAIGRRLDFLMQELNREANTLSSKSVVSETTQVAVELKVFIEQMREQIQNIE</sequence>
<dbReference type="Pfam" id="PF03755">
    <property type="entry name" value="YicC-like_N"/>
    <property type="match status" value="1"/>
</dbReference>
<dbReference type="InterPro" id="IPR013527">
    <property type="entry name" value="YicC-like_N"/>
</dbReference>
<comment type="cofactor">
    <cofactor evidence="1">
        <name>a divalent metal cation</name>
        <dbReference type="ChEBI" id="CHEBI:60240"/>
    </cofactor>
</comment>
<reference evidence="8 9" key="1">
    <citation type="submission" date="2019-06" db="EMBL/GenBank/DDBJ databases">
        <title>Whole genome sequence for Cellvibrionaceae sp. R142.</title>
        <authorList>
            <person name="Wang G."/>
        </authorList>
    </citation>
    <scope>NUCLEOTIDE SEQUENCE [LARGE SCALE GENOMIC DNA]</scope>
    <source>
        <strain evidence="8 9">R142</strain>
    </source>
</reference>
<protein>
    <submittedName>
        <fullName evidence="8">YicC family protein</fullName>
    </submittedName>
</protein>
<evidence type="ECO:0000256" key="5">
    <source>
        <dbReference type="ARBA" id="ARBA00035648"/>
    </source>
</evidence>
<dbReference type="PANTHER" id="PTHR30636">
    <property type="entry name" value="UPF0701 PROTEIN YICC"/>
    <property type="match status" value="1"/>
</dbReference>
<dbReference type="AlphaFoldDB" id="A0A545TZC9"/>
<dbReference type="Proteomes" id="UP000319732">
    <property type="component" value="Unassembled WGS sequence"/>
</dbReference>
<accession>A0A545TZC9</accession>
<evidence type="ECO:0000256" key="4">
    <source>
        <dbReference type="ARBA" id="ARBA00022801"/>
    </source>
</evidence>
<dbReference type="InterPro" id="IPR013551">
    <property type="entry name" value="YicC-like_C"/>
</dbReference>
<keyword evidence="4" id="KW-0378">Hydrolase</keyword>
<keyword evidence="3" id="KW-0255">Endonuclease</keyword>
<dbReference type="OrthoDB" id="9771229at2"/>
<gene>
    <name evidence="8" type="ORF">FKG94_07440</name>
</gene>
<evidence type="ECO:0000256" key="2">
    <source>
        <dbReference type="ARBA" id="ARBA00022722"/>
    </source>
</evidence>
<feature type="domain" description="Endoribonuclease YicC-like N-terminal" evidence="6">
    <location>
        <begin position="3"/>
        <end position="154"/>
    </location>
</feature>